<evidence type="ECO:0000259" key="5">
    <source>
        <dbReference type="Pfam" id="PF02301"/>
    </source>
</evidence>
<dbReference type="SUPFAM" id="SSF57903">
    <property type="entry name" value="FYVE/PHD zinc finger"/>
    <property type="match status" value="1"/>
</dbReference>
<feature type="compositionally biased region" description="Low complexity" evidence="4">
    <location>
        <begin position="160"/>
        <end position="179"/>
    </location>
</feature>
<dbReference type="SUPFAM" id="SSF56019">
    <property type="entry name" value="The spindle assembly checkpoint protein mad2"/>
    <property type="match status" value="1"/>
</dbReference>
<sequence length="373" mass="42848">MQQEQDTISLALGVISYLRCLFSEESFENQKVNGLELKVLRNTPETVKMINWIQNLNTHKDKIYKIAIGIYSIIENEEILVEMYSIQVNTQLDFKNICRSLQKMNLLRGKYIVKMKVFTTAFIEIQGFKRSGEVWNLKDLKEVEMNGLKVYLQQDKRPANSNANNMNSSTSNSSIVSNSDSCNGTSNNLPDGKSNNTRIDCSCTINSNENEMILCTKCLCWVHSSCHGFFSSKDKRIKKDFICYSCSGIKSKELRDCCLYRRVLSVVYNETVVGKTDDRDNNGNINTKTTGNASISKSEMNEFLQKRLFLAPSFTSELTKKLLNDGFLKTFKNSVEVVKNREIKEKIKEYFNGKRMECLISMNEIRCDINYKQ</sequence>
<protein>
    <recommendedName>
        <fullName evidence="5">HORMA domain-containing protein</fullName>
    </recommendedName>
</protein>
<dbReference type="Gene3D" id="3.30.40.10">
    <property type="entry name" value="Zinc/RING finger domain, C3HC4 (zinc finger)"/>
    <property type="match status" value="1"/>
</dbReference>
<dbReference type="RefSeq" id="XP_007605437.1">
    <property type="nucleotide sequence ID" value="XM_007605375.1"/>
</dbReference>
<dbReference type="VEuPathDB" id="MicrosporidiaDB:VICG_01992"/>
<dbReference type="InParanoid" id="L2GKY6"/>
<reference evidence="7" key="1">
    <citation type="submission" date="2011-05" db="EMBL/GenBank/DDBJ databases">
        <title>The genome sequence of Vittaforma corneae strain ATCC 50505.</title>
        <authorList>
            <consortium name="The Broad Institute Genome Sequencing Platform"/>
            <person name="Cuomo C."/>
            <person name="Didier E."/>
            <person name="Bowers L."/>
            <person name="Young S.K."/>
            <person name="Zeng Q."/>
            <person name="Gargeya S."/>
            <person name="Fitzgerald M."/>
            <person name="Haas B."/>
            <person name="Abouelleil A."/>
            <person name="Alvarado L."/>
            <person name="Arachchi H.M."/>
            <person name="Berlin A."/>
            <person name="Chapman S.B."/>
            <person name="Gearin G."/>
            <person name="Goldberg J."/>
            <person name="Griggs A."/>
            <person name="Gujja S."/>
            <person name="Hansen M."/>
            <person name="Heiman D."/>
            <person name="Howarth C."/>
            <person name="Larimer J."/>
            <person name="Lui A."/>
            <person name="MacDonald P.J.P."/>
            <person name="McCowen C."/>
            <person name="Montmayeur A."/>
            <person name="Murphy C."/>
            <person name="Neiman D."/>
            <person name="Pearson M."/>
            <person name="Priest M."/>
            <person name="Roberts A."/>
            <person name="Saif S."/>
            <person name="Shea T."/>
            <person name="Sisk P."/>
            <person name="Stolte C."/>
            <person name="Sykes S."/>
            <person name="Wortman J."/>
            <person name="Nusbaum C."/>
            <person name="Birren B."/>
        </authorList>
    </citation>
    <scope>NUCLEOTIDE SEQUENCE [LARGE SCALE GENOMIC DNA]</scope>
    <source>
        <strain evidence="7">ATCC 50505</strain>
    </source>
</reference>
<dbReference type="AlphaFoldDB" id="L2GKY6"/>
<dbReference type="GO" id="GO:0008270">
    <property type="term" value="F:zinc ion binding"/>
    <property type="evidence" value="ECO:0007669"/>
    <property type="project" value="UniProtKB-KW"/>
</dbReference>
<feature type="region of interest" description="Disordered" evidence="4">
    <location>
        <begin position="158"/>
        <end position="179"/>
    </location>
</feature>
<dbReference type="InterPro" id="IPR019786">
    <property type="entry name" value="Zinc_finger_PHD-type_CS"/>
</dbReference>
<evidence type="ECO:0000313" key="7">
    <source>
        <dbReference type="Proteomes" id="UP000011082"/>
    </source>
</evidence>
<dbReference type="STRING" id="993615.L2GKY6"/>
<dbReference type="InterPro" id="IPR036570">
    <property type="entry name" value="HORMA_dom_sf"/>
</dbReference>
<evidence type="ECO:0000256" key="4">
    <source>
        <dbReference type="SAM" id="MobiDB-lite"/>
    </source>
</evidence>
<dbReference type="Gene3D" id="3.30.900.10">
    <property type="entry name" value="HORMA domain"/>
    <property type="match status" value="1"/>
</dbReference>
<dbReference type="Pfam" id="PF20826">
    <property type="entry name" value="PHD_5"/>
    <property type="match status" value="1"/>
</dbReference>
<dbReference type="GeneID" id="19882702"/>
<proteinExistence type="predicted"/>
<evidence type="ECO:0000256" key="3">
    <source>
        <dbReference type="ARBA" id="ARBA00022833"/>
    </source>
</evidence>
<dbReference type="InterPro" id="IPR003511">
    <property type="entry name" value="HORMA_dom"/>
</dbReference>
<dbReference type="Proteomes" id="UP000011082">
    <property type="component" value="Unassembled WGS sequence"/>
</dbReference>
<keyword evidence="3" id="KW-0862">Zinc</keyword>
<dbReference type="OMA" id="NNTRIDC"/>
<evidence type="ECO:0000313" key="6">
    <source>
        <dbReference type="EMBL" id="ELA40962.1"/>
    </source>
</evidence>
<feature type="domain" description="HORMA" evidence="5">
    <location>
        <begin position="5"/>
        <end position="91"/>
    </location>
</feature>
<keyword evidence="7" id="KW-1185">Reference proteome</keyword>
<keyword evidence="2" id="KW-0863">Zinc-finger</keyword>
<dbReference type="InterPro" id="IPR011011">
    <property type="entry name" value="Znf_FYVE_PHD"/>
</dbReference>
<dbReference type="InterPro" id="IPR013083">
    <property type="entry name" value="Znf_RING/FYVE/PHD"/>
</dbReference>
<organism evidence="6 7">
    <name type="scientific">Vittaforma corneae (strain ATCC 50505)</name>
    <name type="common">Microsporidian parasite</name>
    <name type="synonym">Nosema corneum</name>
    <dbReference type="NCBI Taxonomy" id="993615"/>
    <lineage>
        <taxon>Eukaryota</taxon>
        <taxon>Fungi</taxon>
        <taxon>Fungi incertae sedis</taxon>
        <taxon>Microsporidia</taxon>
        <taxon>Nosematidae</taxon>
        <taxon>Vittaforma</taxon>
    </lineage>
</organism>
<gene>
    <name evidence="6" type="ORF">VICG_01992</name>
</gene>
<dbReference type="OrthoDB" id="1928087at2759"/>
<dbReference type="EMBL" id="JH370153">
    <property type="protein sequence ID" value="ELA40962.1"/>
    <property type="molecule type" value="Genomic_DNA"/>
</dbReference>
<dbReference type="PROSITE" id="PS01359">
    <property type="entry name" value="ZF_PHD_1"/>
    <property type="match status" value="1"/>
</dbReference>
<evidence type="ECO:0000256" key="2">
    <source>
        <dbReference type="ARBA" id="ARBA00022771"/>
    </source>
</evidence>
<dbReference type="HOGENOM" id="CLU_667470_0_0_1"/>
<keyword evidence="1" id="KW-0479">Metal-binding</keyword>
<evidence type="ECO:0000256" key="1">
    <source>
        <dbReference type="ARBA" id="ARBA00022723"/>
    </source>
</evidence>
<accession>L2GKY6</accession>
<dbReference type="Pfam" id="PF02301">
    <property type="entry name" value="HORMA"/>
    <property type="match status" value="1"/>
</dbReference>
<name>L2GKY6_VITCO</name>